<dbReference type="InterPro" id="IPR036259">
    <property type="entry name" value="MFS_trans_sf"/>
</dbReference>
<evidence type="ECO:0000256" key="4">
    <source>
        <dbReference type="ARBA" id="ARBA00022475"/>
    </source>
</evidence>
<dbReference type="Gene3D" id="1.20.1250.20">
    <property type="entry name" value="MFS general substrate transporter like domains"/>
    <property type="match status" value="1"/>
</dbReference>
<evidence type="ECO:0000256" key="1">
    <source>
        <dbReference type="ARBA" id="ARBA00004651"/>
    </source>
</evidence>
<dbReference type="AlphaFoldDB" id="A0A4P6JYG7"/>
<evidence type="ECO:0000256" key="5">
    <source>
        <dbReference type="ARBA" id="ARBA00022692"/>
    </source>
</evidence>
<feature type="transmembrane region" description="Helical" evidence="8">
    <location>
        <begin position="92"/>
        <end position="110"/>
    </location>
</feature>
<proteinExistence type="inferred from homology"/>
<dbReference type="EMBL" id="CP035758">
    <property type="protein sequence ID" value="QBD80839.1"/>
    <property type="molecule type" value="Genomic_DNA"/>
</dbReference>
<dbReference type="PRINTS" id="PR01035">
    <property type="entry name" value="TCRTETA"/>
</dbReference>
<dbReference type="PROSITE" id="PS00216">
    <property type="entry name" value="SUGAR_TRANSPORT_1"/>
    <property type="match status" value="1"/>
</dbReference>
<keyword evidence="3" id="KW-0813">Transport</keyword>
<dbReference type="Proteomes" id="UP000290365">
    <property type="component" value="Chromosome"/>
</dbReference>
<sequence>MNETCEHIAEQTIPQEDTRPKRMTSALILLSFCVAFLMTGFGIIVPVYPQRLQALGLGAETLALMEAGFGLGMFLFSTPMGTLADRIGRRPIVLLSLSGFIVTNIALAFVNVPALFILIRFVEGALVAGLFPVASAIVGDSVTPEQQGRWLGILTTAQAAGTALGPGVGGLLYQAWGFSVPFLFSAGLALVASLLALFMLPETLPAHVREKARLRKTEKQSGAKSARGDMLGLIWLFAGLFVIDFGMAFTYPFALPQYPFFFEQTLHYTAAEYGAIISVFGLAMGFFPMLLGGLSARLPRKLLIIVGIVLSAAMNVGMLFLHQYPLLIASAVLTGAGVALIMPALGTVYLSETNDENRSQAMGLRGSVISLAILIAPLSQAAVAHWITPQITFAISLAIALVVTVTACFVLKNQKASAPQASQV</sequence>
<protein>
    <submittedName>
        <fullName evidence="10">MFS transporter</fullName>
    </submittedName>
</protein>
<dbReference type="RefSeq" id="WP_129891901.1">
    <property type="nucleotide sequence ID" value="NZ_CP035758.1"/>
</dbReference>
<keyword evidence="5 8" id="KW-0812">Transmembrane</keyword>
<dbReference type="InterPro" id="IPR011701">
    <property type="entry name" value="MFS"/>
</dbReference>
<dbReference type="InterPro" id="IPR001958">
    <property type="entry name" value="Tet-R_TetA/multi-R_MdtG-like"/>
</dbReference>
<feature type="transmembrane region" description="Helical" evidence="8">
    <location>
        <begin position="362"/>
        <end position="387"/>
    </location>
</feature>
<dbReference type="InterPro" id="IPR020846">
    <property type="entry name" value="MFS_dom"/>
</dbReference>
<dbReference type="SUPFAM" id="SSF103473">
    <property type="entry name" value="MFS general substrate transporter"/>
    <property type="match status" value="1"/>
</dbReference>
<evidence type="ECO:0000259" key="9">
    <source>
        <dbReference type="PROSITE" id="PS50850"/>
    </source>
</evidence>
<organism evidence="10 11">
    <name type="scientific">Ktedonosporobacter rubrisoli</name>
    <dbReference type="NCBI Taxonomy" id="2509675"/>
    <lineage>
        <taxon>Bacteria</taxon>
        <taxon>Bacillati</taxon>
        <taxon>Chloroflexota</taxon>
        <taxon>Ktedonobacteria</taxon>
        <taxon>Ktedonobacterales</taxon>
        <taxon>Ktedonosporobacteraceae</taxon>
        <taxon>Ktedonosporobacter</taxon>
    </lineage>
</organism>
<feature type="transmembrane region" description="Helical" evidence="8">
    <location>
        <begin position="61"/>
        <end position="80"/>
    </location>
</feature>
<keyword evidence="7 8" id="KW-0472">Membrane</keyword>
<comment type="similarity">
    <text evidence="2">Belongs to the major facilitator superfamily. TCR/Tet family.</text>
</comment>
<feature type="transmembrane region" description="Helical" evidence="8">
    <location>
        <begin position="233"/>
        <end position="253"/>
    </location>
</feature>
<feature type="transmembrane region" description="Helical" evidence="8">
    <location>
        <begin position="302"/>
        <end position="321"/>
    </location>
</feature>
<evidence type="ECO:0000256" key="8">
    <source>
        <dbReference type="SAM" id="Phobius"/>
    </source>
</evidence>
<dbReference type="PROSITE" id="PS50850">
    <property type="entry name" value="MFS"/>
    <property type="match status" value="1"/>
</dbReference>
<dbReference type="InterPro" id="IPR005829">
    <property type="entry name" value="Sugar_transporter_CS"/>
</dbReference>
<feature type="transmembrane region" description="Helical" evidence="8">
    <location>
        <begin position="150"/>
        <end position="176"/>
    </location>
</feature>
<evidence type="ECO:0000256" key="3">
    <source>
        <dbReference type="ARBA" id="ARBA00022448"/>
    </source>
</evidence>
<dbReference type="OrthoDB" id="9793283at2"/>
<feature type="transmembrane region" description="Helical" evidence="8">
    <location>
        <begin position="273"/>
        <end position="295"/>
    </location>
</feature>
<feature type="transmembrane region" description="Helical" evidence="8">
    <location>
        <begin position="116"/>
        <end position="138"/>
    </location>
</feature>
<accession>A0A4P6JYG7</accession>
<evidence type="ECO:0000256" key="6">
    <source>
        <dbReference type="ARBA" id="ARBA00022989"/>
    </source>
</evidence>
<dbReference type="GO" id="GO:0022857">
    <property type="term" value="F:transmembrane transporter activity"/>
    <property type="evidence" value="ECO:0007669"/>
    <property type="project" value="InterPro"/>
</dbReference>
<evidence type="ECO:0000313" key="11">
    <source>
        <dbReference type="Proteomes" id="UP000290365"/>
    </source>
</evidence>
<feature type="transmembrane region" description="Helical" evidence="8">
    <location>
        <begin position="27"/>
        <end position="49"/>
    </location>
</feature>
<comment type="subcellular location">
    <subcellularLocation>
        <location evidence="1">Cell membrane</location>
        <topology evidence="1">Multi-pass membrane protein</topology>
    </subcellularLocation>
</comment>
<dbReference type="Pfam" id="PF07690">
    <property type="entry name" value="MFS_1"/>
    <property type="match status" value="1"/>
</dbReference>
<evidence type="ECO:0000256" key="2">
    <source>
        <dbReference type="ARBA" id="ARBA00007520"/>
    </source>
</evidence>
<dbReference type="CDD" id="cd17325">
    <property type="entry name" value="MFS_MdtG_SLC18_like"/>
    <property type="match status" value="1"/>
</dbReference>
<dbReference type="PANTHER" id="PTHR23517">
    <property type="entry name" value="RESISTANCE PROTEIN MDTM, PUTATIVE-RELATED-RELATED"/>
    <property type="match status" value="1"/>
</dbReference>
<keyword evidence="11" id="KW-1185">Reference proteome</keyword>
<feature type="transmembrane region" description="Helical" evidence="8">
    <location>
        <begin position="327"/>
        <end position="350"/>
    </location>
</feature>
<reference evidence="10 11" key="1">
    <citation type="submission" date="2019-01" db="EMBL/GenBank/DDBJ databases">
        <title>Ktedonosporobacter rubrisoli SCAWS-G2.</title>
        <authorList>
            <person name="Huang Y."/>
            <person name="Yan B."/>
        </authorList>
    </citation>
    <scope>NUCLEOTIDE SEQUENCE [LARGE SCALE GENOMIC DNA]</scope>
    <source>
        <strain evidence="10 11">SCAWS-G2</strain>
    </source>
</reference>
<dbReference type="Gene3D" id="1.20.1720.10">
    <property type="entry name" value="Multidrug resistance protein D"/>
    <property type="match status" value="1"/>
</dbReference>
<dbReference type="GO" id="GO:0005886">
    <property type="term" value="C:plasma membrane"/>
    <property type="evidence" value="ECO:0007669"/>
    <property type="project" value="UniProtKB-SubCell"/>
</dbReference>
<feature type="domain" description="Major facilitator superfamily (MFS) profile" evidence="9">
    <location>
        <begin position="26"/>
        <end position="415"/>
    </location>
</feature>
<dbReference type="KEGG" id="kbs:EPA93_34680"/>
<feature type="transmembrane region" description="Helical" evidence="8">
    <location>
        <begin position="182"/>
        <end position="200"/>
    </location>
</feature>
<name>A0A4P6JYG7_KTERU</name>
<dbReference type="InterPro" id="IPR050171">
    <property type="entry name" value="MFS_Transporters"/>
</dbReference>
<keyword evidence="6 8" id="KW-1133">Transmembrane helix</keyword>
<feature type="transmembrane region" description="Helical" evidence="8">
    <location>
        <begin position="393"/>
        <end position="411"/>
    </location>
</feature>
<evidence type="ECO:0000256" key="7">
    <source>
        <dbReference type="ARBA" id="ARBA00023136"/>
    </source>
</evidence>
<evidence type="ECO:0000313" key="10">
    <source>
        <dbReference type="EMBL" id="QBD80839.1"/>
    </source>
</evidence>
<keyword evidence="4" id="KW-1003">Cell membrane</keyword>
<gene>
    <name evidence="10" type="ORF">EPA93_34680</name>
</gene>